<evidence type="ECO:0000313" key="6">
    <source>
        <dbReference type="Proteomes" id="UP000609879"/>
    </source>
</evidence>
<organism evidence="5 6">
    <name type="scientific">Paractinoplanes deccanensis</name>
    <dbReference type="NCBI Taxonomy" id="113561"/>
    <lineage>
        <taxon>Bacteria</taxon>
        <taxon>Bacillati</taxon>
        <taxon>Actinomycetota</taxon>
        <taxon>Actinomycetes</taxon>
        <taxon>Micromonosporales</taxon>
        <taxon>Micromonosporaceae</taxon>
        <taxon>Paractinoplanes</taxon>
    </lineage>
</organism>
<dbReference type="Proteomes" id="UP000609879">
    <property type="component" value="Unassembled WGS sequence"/>
</dbReference>
<feature type="domain" description="NADPH-dependent FMN reductase-like" evidence="4">
    <location>
        <begin position="3"/>
        <end position="131"/>
    </location>
</feature>
<comment type="caution">
    <text evidence="5">The sequence shown here is derived from an EMBL/GenBank/DDBJ whole genome shotgun (WGS) entry which is preliminary data.</text>
</comment>
<dbReference type="RefSeq" id="WP_203759439.1">
    <property type="nucleotide sequence ID" value="NZ_BAAABO010000004.1"/>
</dbReference>
<accession>A0ABQ3XUW9</accession>
<evidence type="ECO:0000256" key="3">
    <source>
        <dbReference type="ARBA" id="ARBA00023002"/>
    </source>
</evidence>
<dbReference type="InterPro" id="IPR029039">
    <property type="entry name" value="Flavoprotein-like_sf"/>
</dbReference>
<name>A0ABQ3XUW9_9ACTN</name>
<protein>
    <recommendedName>
        <fullName evidence="4">NADPH-dependent FMN reductase-like domain-containing protein</fullName>
    </recommendedName>
</protein>
<dbReference type="SUPFAM" id="SSF52218">
    <property type="entry name" value="Flavoproteins"/>
    <property type="match status" value="1"/>
</dbReference>
<keyword evidence="6" id="KW-1185">Reference proteome</keyword>
<keyword evidence="1" id="KW-0285">Flavoprotein</keyword>
<evidence type="ECO:0000313" key="5">
    <source>
        <dbReference type="EMBL" id="GID71490.1"/>
    </source>
</evidence>
<proteinExistence type="predicted"/>
<dbReference type="InterPro" id="IPR005025">
    <property type="entry name" value="FMN_Rdtase-like_dom"/>
</dbReference>
<dbReference type="PANTHER" id="PTHR43408">
    <property type="entry name" value="FMN REDUCTASE (NADPH)"/>
    <property type="match status" value="1"/>
</dbReference>
<dbReference type="Pfam" id="PF03358">
    <property type="entry name" value="FMN_red"/>
    <property type="match status" value="1"/>
</dbReference>
<evidence type="ECO:0000259" key="4">
    <source>
        <dbReference type="Pfam" id="PF03358"/>
    </source>
</evidence>
<evidence type="ECO:0000256" key="2">
    <source>
        <dbReference type="ARBA" id="ARBA00022643"/>
    </source>
</evidence>
<dbReference type="Gene3D" id="3.40.50.360">
    <property type="match status" value="1"/>
</dbReference>
<keyword evidence="3" id="KW-0560">Oxidoreductase</keyword>
<dbReference type="PANTHER" id="PTHR43408:SF2">
    <property type="entry name" value="FMN REDUCTASE (NADPH)"/>
    <property type="match status" value="1"/>
</dbReference>
<evidence type="ECO:0000256" key="1">
    <source>
        <dbReference type="ARBA" id="ARBA00022630"/>
    </source>
</evidence>
<keyword evidence="2" id="KW-0288">FMN</keyword>
<gene>
    <name evidence="5" type="ORF">Ade02nite_01310</name>
</gene>
<dbReference type="EMBL" id="BOMI01000002">
    <property type="protein sequence ID" value="GID71490.1"/>
    <property type="molecule type" value="Genomic_DNA"/>
</dbReference>
<reference evidence="5 6" key="1">
    <citation type="submission" date="2021-01" db="EMBL/GenBank/DDBJ databases">
        <title>Whole genome shotgun sequence of Actinoplanes deccanensis NBRC 13994.</title>
        <authorList>
            <person name="Komaki H."/>
            <person name="Tamura T."/>
        </authorList>
    </citation>
    <scope>NUCLEOTIDE SEQUENCE [LARGE SCALE GENOMIC DNA]</scope>
    <source>
        <strain evidence="5 6">NBRC 13994</strain>
    </source>
</reference>
<sequence>MSRIVVVSGNPRAGSRTSALAGAVGDALAGEPTPLIEAGALGPGLLTPGDEATAAALEAIKGAEVLVIATPTYKGSYTGVLKVLLDHLPARALAGKRAVPVVTAGVAPQAAAAEALLRRLLTELGADVAPGLPVIEADLPDAAAIAEKYAAGHPAA</sequence>
<dbReference type="InterPro" id="IPR051814">
    <property type="entry name" value="NAD(P)H-dep_FMN_reductase"/>
</dbReference>